<protein>
    <recommendedName>
        <fullName evidence="8">Rhodopsin domain-containing protein</fullName>
    </recommendedName>
</protein>
<comment type="subcellular location">
    <subcellularLocation>
        <location evidence="1">Membrane</location>
        <topology evidence="1">Multi-pass membrane protein</topology>
    </subcellularLocation>
</comment>
<evidence type="ECO:0000313" key="9">
    <source>
        <dbReference type="EMBL" id="KAF2401143.1"/>
    </source>
</evidence>
<feature type="domain" description="Rhodopsin" evidence="8">
    <location>
        <begin position="46"/>
        <end position="296"/>
    </location>
</feature>
<evidence type="ECO:0000256" key="5">
    <source>
        <dbReference type="ARBA" id="ARBA00038359"/>
    </source>
</evidence>
<dbReference type="OrthoDB" id="5329176at2759"/>
<feature type="transmembrane region" description="Helical" evidence="7">
    <location>
        <begin position="29"/>
        <end position="50"/>
    </location>
</feature>
<feature type="transmembrane region" description="Helical" evidence="7">
    <location>
        <begin position="141"/>
        <end position="166"/>
    </location>
</feature>
<feature type="transmembrane region" description="Helical" evidence="7">
    <location>
        <begin position="197"/>
        <end position="221"/>
    </location>
</feature>
<dbReference type="InterPro" id="IPR052337">
    <property type="entry name" value="SAT4-like"/>
</dbReference>
<feature type="region of interest" description="Disordered" evidence="6">
    <location>
        <begin position="352"/>
        <end position="373"/>
    </location>
</feature>
<dbReference type="PANTHER" id="PTHR33048">
    <property type="entry name" value="PTH11-LIKE INTEGRAL MEMBRANE PROTEIN (AFU_ORTHOLOGUE AFUA_5G11245)"/>
    <property type="match status" value="1"/>
</dbReference>
<evidence type="ECO:0000256" key="7">
    <source>
        <dbReference type="SAM" id="Phobius"/>
    </source>
</evidence>
<evidence type="ECO:0000256" key="1">
    <source>
        <dbReference type="ARBA" id="ARBA00004141"/>
    </source>
</evidence>
<comment type="similarity">
    <text evidence="5">Belongs to the SAT4 family.</text>
</comment>
<proteinExistence type="inferred from homology"/>
<dbReference type="InterPro" id="IPR049326">
    <property type="entry name" value="Rhodopsin_dom_fungi"/>
</dbReference>
<evidence type="ECO:0000313" key="10">
    <source>
        <dbReference type="Proteomes" id="UP000799640"/>
    </source>
</evidence>
<feature type="transmembrane region" description="Helical" evidence="7">
    <location>
        <begin position="233"/>
        <end position="259"/>
    </location>
</feature>
<evidence type="ECO:0000256" key="6">
    <source>
        <dbReference type="SAM" id="MobiDB-lite"/>
    </source>
</evidence>
<dbReference type="PANTHER" id="PTHR33048:SF129">
    <property type="entry name" value="INTEGRAL MEMBRANE PROTEIN-RELATED"/>
    <property type="match status" value="1"/>
</dbReference>
<accession>A0A6G1HYK8</accession>
<evidence type="ECO:0000259" key="8">
    <source>
        <dbReference type="Pfam" id="PF20684"/>
    </source>
</evidence>
<sequence>MVVALHPPLDVIATWQPNYVNPVTGGSDVIIVTAILMAITYVVVGFRLYARMVLAKNAGIDDALIIFNLIPMTGVGVGVILAMLKYGFNRHVWDSPTSVLIQARKITIAIEAMYVISTTTTKISILLFYRRLVAGTISTAFLYATYITMASVLLSSLFFFFTLFAICRPMSTYWMQADWFWYAAHEKEFQCMAEDKLLVASAVISALQDFVTCGLPTVLFWKLRVPMRQKIALAGIFAVGFFLCICSILRIVYIYHAYYSSYDMTWTSRPAWLWLTIECIVAVICASAPALKIFFKHALDASTRGYGRQPDSFVLGKIYDSTDTGASSSSAPAIEEGKGGKNGVILREVTINSPRSDDGESGRAKTVSAECWH</sequence>
<dbReference type="AlphaFoldDB" id="A0A6G1HYK8"/>
<keyword evidence="4 7" id="KW-0472">Membrane</keyword>
<keyword evidence="2 7" id="KW-0812">Transmembrane</keyword>
<evidence type="ECO:0000256" key="3">
    <source>
        <dbReference type="ARBA" id="ARBA00022989"/>
    </source>
</evidence>
<feature type="transmembrane region" description="Helical" evidence="7">
    <location>
        <begin position="271"/>
        <end position="295"/>
    </location>
</feature>
<gene>
    <name evidence="9" type="ORF">EJ06DRAFT_555763</name>
</gene>
<evidence type="ECO:0000256" key="2">
    <source>
        <dbReference type="ARBA" id="ARBA00022692"/>
    </source>
</evidence>
<feature type="transmembrane region" description="Helical" evidence="7">
    <location>
        <begin position="62"/>
        <end position="86"/>
    </location>
</feature>
<dbReference type="Proteomes" id="UP000799640">
    <property type="component" value="Unassembled WGS sequence"/>
</dbReference>
<keyword evidence="10" id="KW-1185">Reference proteome</keyword>
<name>A0A6G1HYK8_9PEZI</name>
<reference evidence="9" key="1">
    <citation type="journal article" date="2020" name="Stud. Mycol.">
        <title>101 Dothideomycetes genomes: a test case for predicting lifestyles and emergence of pathogens.</title>
        <authorList>
            <person name="Haridas S."/>
            <person name="Albert R."/>
            <person name="Binder M."/>
            <person name="Bloem J."/>
            <person name="Labutti K."/>
            <person name="Salamov A."/>
            <person name="Andreopoulos B."/>
            <person name="Baker S."/>
            <person name="Barry K."/>
            <person name="Bills G."/>
            <person name="Bluhm B."/>
            <person name="Cannon C."/>
            <person name="Castanera R."/>
            <person name="Culley D."/>
            <person name="Daum C."/>
            <person name="Ezra D."/>
            <person name="Gonzalez J."/>
            <person name="Henrissat B."/>
            <person name="Kuo A."/>
            <person name="Liang C."/>
            <person name="Lipzen A."/>
            <person name="Lutzoni F."/>
            <person name="Magnuson J."/>
            <person name="Mondo S."/>
            <person name="Nolan M."/>
            <person name="Ohm R."/>
            <person name="Pangilinan J."/>
            <person name="Park H.-J."/>
            <person name="Ramirez L."/>
            <person name="Alfaro M."/>
            <person name="Sun H."/>
            <person name="Tritt A."/>
            <person name="Yoshinaga Y."/>
            <person name="Zwiers L.-H."/>
            <person name="Turgeon B."/>
            <person name="Goodwin S."/>
            <person name="Spatafora J."/>
            <person name="Crous P."/>
            <person name="Grigoriev I."/>
        </authorList>
    </citation>
    <scope>NUCLEOTIDE SEQUENCE</scope>
    <source>
        <strain evidence="9">CBS 262.69</strain>
    </source>
</reference>
<feature type="transmembrane region" description="Helical" evidence="7">
    <location>
        <begin position="106"/>
        <end position="129"/>
    </location>
</feature>
<keyword evidence="3 7" id="KW-1133">Transmembrane helix</keyword>
<dbReference type="GO" id="GO:0016020">
    <property type="term" value="C:membrane"/>
    <property type="evidence" value="ECO:0007669"/>
    <property type="project" value="UniProtKB-SubCell"/>
</dbReference>
<organism evidence="9 10">
    <name type="scientific">Trichodelitschia bisporula</name>
    <dbReference type="NCBI Taxonomy" id="703511"/>
    <lineage>
        <taxon>Eukaryota</taxon>
        <taxon>Fungi</taxon>
        <taxon>Dikarya</taxon>
        <taxon>Ascomycota</taxon>
        <taxon>Pezizomycotina</taxon>
        <taxon>Dothideomycetes</taxon>
        <taxon>Dothideomycetes incertae sedis</taxon>
        <taxon>Phaeotrichales</taxon>
        <taxon>Phaeotrichaceae</taxon>
        <taxon>Trichodelitschia</taxon>
    </lineage>
</organism>
<dbReference type="Pfam" id="PF20684">
    <property type="entry name" value="Fung_rhodopsin"/>
    <property type="match status" value="1"/>
</dbReference>
<evidence type="ECO:0000256" key="4">
    <source>
        <dbReference type="ARBA" id="ARBA00023136"/>
    </source>
</evidence>
<dbReference type="EMBL" id="ML996693">
    <property type="protein sequence ID" value="KAF2401143.1"/>
    <property type="molecule type" value="Genomic_DNA"/>
</dbReference>